<proteinExistence type="predicted"/>
<feature type="chain" id="PRO_5041419434" evidence="5">
    <location>
        <begin position="26"/>
        <end position="518"/>
    </location>
</feature>
<evidence type="ECO:0000256" key="1">
    <source>
        <dbReference type="ARBA" id="ARBA00022617"/>
    </source>
</evidence>
<dbReference type="InterPro" id="IPR051200">
    <property type="entry name" value="Host-pathogen_enzymatic-act"/>
</dbReference>
<dbReference type="EMBL" id="BSNM01000009">
    <property type="protein sequence ID" value="GLQ30892.1"/>
    <property type="molecule type" value="Genomic_DNA"/>
</dbReference>
<evidence type="ECO:0000256" key="3">
    <source>
        <dbReference type="ARBA" id="ARBA00023004"/>
    </source>
</evidence>
<dbReference type="CDD" id="cd20777">
    <property type="entry name" value="8prop_heme-binding_NirN"/>
    <property type="match status" value="1"/>
</dbReference>
<dbReference type="InterPro" id="IPR036909">
    <property type="entry name" value="Cyt_c-like_dom_sf"/>
</dbReference>
<dbReference type="PANTHER" id="PTHR47197">
    <property type="entry name" value="PROTEIN NIRF"/>
    <property type="match status" value="1"/>
</dbReference>
<dbReference type="Pfam" id="PF02239">
    <property type="entry name" value="Cytochrom_D1"/>
    <property type="match status" value="1"/>
</dbReference>
<sequence length="518" mass="57424">MNFRNLISAAALGSLFLGSSFNVYAGAKPVTLTEPELQEAESLFKAQCSSCHGTQRLGGMGPALLPDNLSRLRKTQASDVIANGRAATQMPAFGSILNKDQQSLLANYIYTQPKLSPQWSDENIKASQIINHQPSDLPAKPKFEADLMNLFLVVELGDHHVTLLNGDTFEPIHRFKSRFALHGGPKYSPDGRFVYFASRDGWITKYDIYNLTVVAEVRAGVNTRNLAVSSDGKSVMVANYLPNNLVLLDSETLDLIKVYPVENAEGKSSRVSAVYNAPPRNTFIAALKDLKEVWEIPYPSSDKSKSKEERAPKVRPIAVNDYLDDFFFDPDYKLLIGASRDSAGGQVVDLDLGKVTSSIPLPGMPHLGSGITWDYQGKQVLATPNLKEGKVSVIDMKTWKVIKDIKTEGPGFFMRSHEQSPYAWVDVFFGPNKEAVHVIDKNTLEIVKTLRPAPGKTAAHVEFNKDGSKLLLSIWDMDGEVIVYDANTLEEEKRLPMVKPSGKYNVWNKTQYERGTSH</sequence>
<dbReference type="Gene3D" id="2.140.10.20">
    <property type="entry name" value="C-terminal (heme d1) domain of cytochrome cd1-nitrite reductase"/>
    <property type="match status" value="1"/>
</dbReference>
<dbReference type="InterPro" id="IPR003143">
    <property type="entry name" value="Cyt_cd1_C_sf"/>
</dbReference>
<dbReference type="InterPro" id="IPR009056">
    <property type="entry name" value="Cyt_c-like_dom"/>
</dbReference>
<gene>
    <name evidence="7" type="primary">nirN</name>
    <name evidence="7" type="ORF">GCM10007876_13710</name>
</gene>
<feature type="signal peptide" evidence="5">
    <location>
        <begin position="1"/>
        <end position="25"/>
    </location>
</feature>
<dbReference type="Proteomes" id="UP001161389">
    <property type="component" value="Unassembled WGS sequence"/>
</dbReference>
<keyword evidence="8" id="KW-1185">Reference proteome</keyword>
<name>A0AA37S826_9GAMM</name>
<evidence type="ECO:0000313" key="8">
    <source>
        <dbReference type="Proteomes" id="UP001161389"/>
    </source>
</evidence>
<dbReference type="Pfam" id="PF13442">
    <property type="entry name" value="Cytochrome_CBB3"/>
    <property type="match status" value="1"/>
</dbReference>
<reference evidence="7" key="1">
    <citation type="journal article" date="2014" name="Int. J. Syst. Evol. Microbiol.">
        <title>Complete genome sequence of Corynebacterium casei LMG S-19264T (=DSM 44701T), isolated from a smear-ripened cheese.</title>
        <authorList>
            <consortium name="US DOE Joint Genome Institute (JGI-PGF)"/>
            <person name="Walter F."/>
            <person name="Albersmeier A."/>
            <person name="Kalinowski J."/>
            <person name="Ruckert C."/>
        </authorList>
    </citation>
    <scope>NUCLEOTIDE SEQUENCE</scope>
    <source>
        <strain evidence="7">NBRC 110071</strain>
    </source>
</reference>
<evidence type="ECO:0000256" key="2">
    <source>
        <dbReference type="ARBA" id="ARBA00022723"/>
    </source>
</evidence>
<keyword evidence="1 4" id="KW-0349">Heme</keyword>
<dbReference type="SUPFAM" id="SSF46626">
    <property type="entry name" value="Cytochrome c"/>
    <property type="match status" value="1"/>
</dbReference>
<dbReference type="AlphaFoldDB" id="A0AA37S826"/>
<evidence type="ECO:0000259" key="6">
    <source>
        <dbReference type="PROSITE" id="PS51007"/>
    </source>
</evidence>
<dbReference type="GO" id="GO:0009055">
    <property type="term" value="F:electron transfer activity"/>
    <property type="evidence" value="ECO:0007669"/>
    <property type="project" value="InterPro"/>
</dbReference>
<dbReference type="PANTHER" id="PTHR47197:SF3">
    <property type="entry name" value="DIHYDRO-HEME D1 DEHYDROGENASE"/>
    <property type="match status" value="1"/>
</dbReference>
<dbReference type="RefSeq" id="WP_284380317.1">
    <property type="nucleotide sequence ID" value="NZ_BSNM01000009.1"/>
</dbReference>
<dbReference type="PROSITE" id="PS51007">
    <property type="entry name" value="CYTC"/>
    <property type="match status" value="1"/>
</dbReference>
<protein>
    <submittedName>
        <fullName evidence="7">Cytochrome c</fullName>
    </submittedName>
</protein>
<reference evidence="7" key="2">
    <citation type="submission" date="2023-01" db="EMBL/GenBank/DDBJ databases">
        <title>Draft genome sequence of Litoribrevibacter albus strain NBRC 110071.</title>
        <authorList>
            <person name="Sun Q."/>
            <person name="Mori K."/>
        </authorList>
    </citation>
    <scope>NUCLEOTIDE SEQUENCE</scope>
    <source>
        <strain evidence="7">NBRC 110071</strain>
    </source>
</reference>
<keyword evidence="3 4" id="KW-0408">Iron</keyword>
<evidence type="ECO:0000313" key="7">
    <source>
        <dbReference type="EMBL" id="GLQ30892.1"/>
    </source>
</evidence>
<feature type="domain" description="Cytochrome c" evidence="6">
    <location>
        <begin position="35"/>
        <end position="113"/>
    </location>
</feature>
<dbReference type="SUPFAM" id="SSF51004">
    <property type="entry name" value="C-terminal (heme d1) domain of cytochrome cd1-nitrite reductase"/>
    <property type="match status" value="1"/>
</dbReference>
<evidence type="ECO:0000256" key="5">
    <source>
        <dbReference type="SAM" id="SignalP"/>
    </source>
</evidence>
<keyword evidence="2 4" id="KW-0479">Metal-binding</keyword>
<dbReference type="GO" id="GO:0020037">
    <property type="term" value="F:heme binding"/>
    <property type="evidence" value="ECO:0007669"/>
    <property type="project" value="InterPro"/>
</dbReference>
<organism evidence="7 8">
    <name type="scientific">Litoribrevibacter albus</name>
    <dbReference type="NCBI Taxonomy" id="1473156"/>
    <lineage>
        <taxon>Bacteria</taxon>
        <taxon>Pseudomonadati</taxon>
        <taxon>Pseudomonadota</taxon>
        <taxon>Gammaproteobacteria</taxon>
        <taxon>Oceanospirillales</taxon>
        <taxon>Oceanospirillaceae</taxon>
        <taxon>Litoribrevibacter</taxon>
    </lineage>
</organism>
<dbReference type="GO" id="GO:0046872">
    <property type="term" value="F:metal ion binding"/>
    <property type="evidence" value="ECO:0007669"/>
    <property type="project" value="UniProtKB-KW"/>
</dbReference>
<keyword evidence="5" id="KW-0732">Signal</keyword>
<dbReference type="Gene3D" id="1.10.760.10">
    <property type="entry name" value="Cytochrome c-like domain"/>
    <property type="match status" value="1"/>
</dbReference>
<dbReference type="InterPro" id="IPR011048">
    <property type="entry name" value="Haem_d1_sf"/>
</dbReference>
<evidence type="ECO:0000256" key="4">
    <source>
        <dbReference type="PROSITE-ProRule" id="PRU00433"/>
    </source>
</evidence>
<accession>A0AA37S826</accession>
<comment type="caution">
    <text evidence="7">The sequence shown here is derived from an EMBL/GenBank/DDBJ whole genome shotgun (WGS) entry which is preliminary data.</text>
</comment>